<sequence>MHEVCKIQVRCFLELYACKLFHENVSDHTLGPVLDYHHLSCIYTSHKFRVCMLSDLSWLTWQKTLLADMVFQCNPELAQVILRNGLKKLQSLLRERHNQRSELRLQQEKEMTLLTWKHKGKLKLQNRLMQPMKLIFIHVFAVIGPKETIQALQPDVIINVATAGGFKE</sequence>
<protein>
    <submittedName>
        <fullName evidence="1">DNA damage-inducible protein 1</fullName>
    </submittedName>
</protein>
<proteinExistence type="predicted"/>
<organism evidence="1 2">
    <name type="scientific">Artemisia annua</name>
    <name type="common">Sweet wormwood</name>
    <dbReference type="NCBI Taxonomy" id="35608"/>
    <lineage>
        <taxon>Eukaryota</taxon>
        <taxon>Viridiplantae</taxon>
        <taxon>Streptophyta</taxon>
        <taxon>Embryophyta</taxon>
        <taxon>Tracheophyta</taxon>
        <taxon>Spermatophyta</taxon>
        <taxon>Magnoliopsida</taxon>
        <taxon>eudicotyledons</taxon>
        <taxon>Gunneridae</taxon>
        <taxon>Pentapetalae</taxon>
        <taxon>asterids</taxon>
        <taxon>campanulids</taxon>
        <taxon>Asterales</taxon>
        <taxon>Asteraceae</taxon>
        <taxon>Asteroideae</taxon>
        <taxon>Anthemideae</taxon>
        <taxon>Artemisiinae</taxon>
        <taxon>Artemisia</taxon>
    </lineage>
</organism>
<gene>
    <name evidence="1" type="ORF">CTI12_AA369970</name>
</gene>
<keyword evidence="2" id="KW-1185">Reference proteome</keyword>
<evidence type="ECO:0000313" key="1">
    <source>
        <dbReference type="EMBL" id="PWA61772.1"/>
    </source>
</evidence>
<dbReference type="AlphaFoldDB" id="A0A2U1MKN2"/>
<accession>A0A2U1MKN2</accession>
<evidence type="ECO:0000313" key="2">
    <source>
        <dbReference type="Proteomes" id="UP000245207"/>
    </source>
</evidence>
<reference evidence="1 2" key="1">
    <citation type="journal article" date="2018" name="Mol. Plant">
        <title>The genome of Artemisia annua provides insight into the evolution of Asteraceae family and artemisinin biosynthesis.</title>
        <authorList>
            <person name="Shen Q."/>
            <person name="Zhang L."/>
            <person name="Liao Z."/>
            <person name="Wang S."/>
            <person name="Yan T."/>
            <person name="Shi P."/>
            <person name="Liu M."/>
            <person name="Fu X."/>
            <person name="Pan Q."/>
            <person name="Wang Y."/>
            <person name="Lv Z."/>
            <person name="Lu X."/>
            <person name="Zhang F."/>
            <person name="Jiang W."/>
            <person name="Ma Y."/>
            <person name="Chen M."/>
            <person name="Hao X."/>
            <person name="Li L."/>
            <person name="Tang Y."/>
            <person name="Lv G."/>
            <person name="Zhou Y."/>
            <person name="Sun X."/>
            <person name="Brodelius P.E."/>
            <person name="Rose J.K.C."/>
            <person name="Tang K."/>
        </authorList>
    </citation>
    <scope>NUCLEOTIDE SEQUENCE [LARGE SCALE GENOMIC DNA]</scope>
    <source>
        <strain evidence="2">cv. Huhao1</strain>
        <tissue evidence="1">Leaf</tissue>
    </source>
</reference>
<dbReference type="Proteomes" id="UP000245207">
    <property type="component" value="Unassembled WGS sequence"/>
</dbReference>
<comment type="caution">
    <text evidence="1">The sequence shown here is derived from an EMBL/GenBank/DDBJ whole genome shotgun (WGS) entry which is preliminary data.</text>
</comment>
<dbReference type="EMBL" id="PKPP01005020">
    <property type="protein sequence ID" value="PWA61772.1"/>
    <property type="molecule type" value="Genomic_DNA"/>
</dbReference>
<name>A0A2U1MKN2_ARTAN</name>